<accession>A0AAV3YP42</accession>
<evidence type="ECO:0000313" key="2">
    <source>
        <dbReference type="Proteomes" id="UP000735302"/>
    </source>
</evidence>
<sequence length="75" mass="7717">MLGPLLASGDVHAIVQFKSGKAIVEGGRGMVGSGSGTSQRAHESARISLSQIPVCFRSPANRASKSLISPIRDIG</sequence>
<keyword evidence="2" id="KW-1185">Reference proteome</keyword>
<proteinExistence type="predicted"/>
<comment type="caution">
    <text evidence="1">The sequence shown here is derived from an EMBL/GenBank/DDBJ whole genome shotgun (WGS) entry which is preliminary data.</text>
</comment>
<organism evidence="1 2">
    <name type="scientific">Plakobranchus ocellatus</name>
    <dbReference type="NCBI Taxonomy" id="259542"/>
    <lineage>
        <taxon>Eukaryota</taxon>
        <taxon>Metazoa</taxon>
        <taxon>Spiralia</taxon>
        <taxon>Lophotrochozoa</taxon>
        <taxon>Mollusca</taxon>
        <taxon>Gastropoda</taxon>
        <taxon>Heterobranchia</taxon>
        <taxon>Euthyneura</taxon>
        <taxon>Panpulmonata</taxon>
        <taxon>Sacoglossa</taxon>
        <taxon>Placobranchoidea</taxon>
        <taxon>Plakobranchidae</taxon>
        <taxon>Plakobranchus</taxon>
    </lineage>
</organism>
<name>A0AAV3YP42_9GAST</name>
<dbReference type="AlphaFoldDB" id="A0AAV3YP42"/>
<dbReference type="Proteomes" id="UP000735302">
    <property type="component" value="Unassembled WGS sequence"/>
</dbReference>
<protein>
    <submittedName>
        <fullName evidence="1">Uncharacterized protein</fullName>
    </submittedName>
</protein>
<evidence type="ECO:0000313" key="1">
    <source>
        <dbReference type="EMBL" id="GFN84037.1"/>
    </source>
</evidence>
<gene>
    <name evidence="1" type="ORF">PoB_001054300</name>
</gene>
<dbReference type="EMBL" id="BLXT01001274">
    <property type="protein sequence ID" value="GFN84037.1"/>
    <property type="molecule type" value="Genomic_DNA"/>
</dbReference>
<reference evidence="1 2" key="1">
    <citation type="journal article" date="2021" name="Elife">
        <title>Chloroplast acquisition without the gene transfer in kleptoplastic sea slugs, Plakobranchus ocellatus.</title>
        <authorList>
            <person name="Maeda T."/>
            <person name="Takahashi S."/>
            <person name="Yoshida T."/>
            <person name="Shimamura S."/>
            <person name="Takaki Y."/>
            <person name="Nagai Y."/>
            <person name="Toyoda A."/>
            <person name="Suzuki Y."/>
            <person name="Arimoto A."/>
            <person name="Ishii H."/>
            <person name="Satoh N."/>
            <person name="Nishiyama T."/>
            <person name="Hasebe M."/>
            <person name="Maruyama T."/>
            <person name="Minagawa J."/>
            <person name="Obokata J."/>
            <person name="Shigenobu S."/>
        </authorList>
    </citation>
    <scope>NUCLEOTIDE SEQUENCE [LARGE SCALE GENOMIC DNA]</scope>
</reference>